<comment type="similarity">
    <text evidence="1">Belongs to the cytochrome P450 family.</text>
</comment>
<comment type="caution">
    <text evidence="4">The sequence shown here is derived from an EMBL/GenBank/DDBJ whole genome shotgun (WGS) entry which is preliminary data.</text>
</comment>
<dbReference type="InterPro" id="IPR001128">
    <property type="entry name" value="Cyt_P450"/>
</dbReference>
<feature type="non-terminal residue" evidence="4">
    <location>
        <position position="1"/>
    </location>
</feature>
<dbReference type="PANTHER" id="PTHR24300">
    <property type="entry name" value="CYTOCHROME P450 508A4-RELATED"/>
    <property type="match status" value="1"/>
</dbReference>
<dbReference type="Proteomes" id="UP000525714">
    <property type="component" value="Unassembled WGS sequence"/>
</dbReference>
<dbReference type="Pfam" id="PF00067">
    <property type="entry name" value="p450"/>
    <property type="match status" value="1"/>
</dbReference>
<dbReference type="InterPro" id="IPR050182">
    <property type="entry name" value="Cytochrome_P450_fam2"/>
</dbReference>
<dbReference type="GO" id="GO:0006082">
    <property type="term" value="P:organic acid metabolic process"/>
    <property type="evidence" value="ECO:0007669"/>
    <property type="project" value="TreeGrafter"/>
</dbReference>
<evidence type="ECO:0000256" key="3">
    <source>
        <dbReference type="ARBA" id="ARBA00023004"/>
    </source>
</evidence>
<dbReference type="SUPFAM" id="SSF48264">
    <property type="entry name" value="Cytochrome P450"/>
    <property type="match status" value="1"/>
</dbReference>
<feature type="non-terminal residue" evidence="4">
    <location>
        <position position="158"/>
    </location>
</feature>
<proteinExistence type="inferred from homology"/>
<dbReference type="AlphaFoldDB" id="A0A7K5KEG8"/>
<keyword evidence="5" id="KW-1185">Reference proteome</keyword>
<evidence type="ECO:0000313" key="4">
    <source>
        <dbReference type="EMBL" id="NWT04013.1"/>
    </source>
</evidence>
<reference evidence="4 5" key="1">
    <citation type="submission" date="2019-09" db="EMBL/GenBank/DDBJ databases">
        <title>Bird 10,000 Genomes (B10K) Project - Family phase.</title>
        <authorList>
            <person name="Zhang G."/>
        </authorList>
    </citation>
    <scope>NUCLEOTIDE SEQUENCE [LARGE SCALE GENOMIC DNA]</scope>
    <source>
        <strain evidence="4">B10K-DU-003-16</strain>
        <tissue evidence="4">Mixed tissue sample</tissue>
    </source>
</reference>
<dbReference type="GO" id="GO:0020037">
    <property type="term" value="F:heme binding"/>
    <property type="evidence" value="ECO:0007669"/>
    <property type="project" value="InterPro"/>
</dbReference>
<dbReference type="GO" id="GO:0005737">
    <property type="term" value="C:cytoplasm"/>
    <property type="evidence" value="ECO:0007669"/>
    <property type="project" value="TreeGrafter"/>
</dbReference>
<evidence type="ECO:0000313" key="5">
    <source>
        <dbReference type="Proteomes" id="UP000525714"/>
    </source>
</evidence>
<dbReference type="PANTHER" id="PTHR24300:SF177">
    <property type="entry name" value="CYTOCHROME P450 2J2"/>
    <property type="match status" value="1"/>
</dbReference>
<organism evidence="4 5">
    <name type="scientific">Mionectes macconnelli</name>
    <name type="common">McConnell's flycatcher</name>
    <dbReference type="NCBI Taxonomy" id="254557"/>
    <lineage>
        <taxon>Eukaryota</taxon>
        <taxon>Metazoa</taxon>
        <taxon>Chordata</taxon>
        <taxon>Craniata</taxon>
        <taxon>Vertebrata</taxon>
        <taxon>Euteleostomi</taxon>
        <taxon>Archelosauria</taxon>
        <taxon>Archosauria</taxon>
        <taxon>Dinosauria</taxon>
        <taxon>Saurischia</taxon>
        <taxon>Theropoda</taxon>
        <taxon>Coelurosauria</taxon>
        <taxon>Aves</taxon>
        <taxon>Neognathae</taxon>
        <taxon>Neoaves</taxon>
        <taxon>Telluraves</taxon>
        <taxon>Australaves</taxon>
        <taxon>Passeriformes</taxon>
        <taxon>Tyrannidae</taxon>
        <taxon>Mionectes</taxon>
    </lineage>
</organism>
<dbReference type="GO" id="GO:0016712">
    <property type="term" value="F:oxidoreductase activity, acting on paired donors, with incorporation or reduction of molecular oxygen, reduced flavin or flavoprotein as one donor, and incorporation of one atom of oxygen"/>
    <property type="evidence" value="ECO:0007669"/>
    <property type="project" value="TreeGrafter"/>
</dbReference>
<dbReference type="GO" id="GO:0006805">
    <property type="term" value="P:xenobiotic metabolic process"/>
    <property type="evidence" value="ECO:0007669"/>
    <property type="project" value="TreeGrafter"/>
</dbReference>
<protein>
    <submittedName>
        <fullName evidence="4">CP2J2 protein</fullName>
    </submittedName>
</protein>
<name>A0A7K5KEG8_9TYRA</name>
<keyword evidence="2" id="KW-0479">Metal-binding</keyword>
<dbReference type="GO" id="GO:0005506">
    <property type="term" value="F:iron ion binding"/>
    <property type="evidence" value="ECO:0007669"/>
    <property type="project" value="InterPro"/>
</dbReference>
<dbReference type="EMBL" id="VYZC01000588">
    <property type="protein sequence ID" value="NWT04013.1"/>
    <property type="molecule type" value="Genomic_DNA"/>
</dbReference>
<gene>
    <name evidence="4" type="primary">Cyp2j2_2</name>
    <name evidence="4" type="ORF">MIOMAC_R05457</name>
</gene>
<evidence type="ECO:0000256" key="2">
    <source>
        <dbReference type="ARBA" id="ARBA00022723"/>
    </source>
</evidence>
<evidence type="ECO:0000256" key="1">
    <source>
        <dbReference type="ARBA" id="ARBA00010617"/>
    </source>
</evidence>
<sequence>GNPFDPLFTLTNAVSNIICSVTLGNRFDYHDEDFQKLLKLMYETIVLNGAITAQLYNSFPSIMKFLPGAHQTIYKNWKWLKSYIQEQINKHKEDWNPSESRDYIDSYLQEIAKDKGSDTFREEHLIACTLDLMFAGTETTSSTLRWAVLFMALHPEIQ</sequence>
<accession>A0A7K5KEG8</accession>
<keyword evidence="3" id="KW-0408">Iron</keyword>
<dbReference type="Gene3D" id="1.10.630.10">
    <property type="entry name" value="Cytochrome P450"/>
    <property type="match status" value="1"/>
</dbReference>
<dbReference type="InterPro" id="IPR036396">
    <property type="entry name" value="Cyt_P450_sf"/>
</dbReference>